<accession>A0ABN9VWM6</accession>
<protein>
    <submittedName>
        <fullName evidence="1">Uncharacterized protein</fullName>
    </submittedName>
</protein>
<sequence length="212" mass="23845">MADPSFEQPVVGMKTVWDFPWNDGQWRGREWFVVKDARVELSSDGALLPRVRMGVEAREQVADARRQLVDAPVTSKGHPLVRYAEIFTHFFDLIAERKSVVHQLREVSRAAVVAKFLVDNGVHLDDFWMRAEEASVCRMDLPFNKQERYTYEVVVCHGALQGHRAEPVRTCVSLCGGVDLNIDAFDLRLPAQRGAGPAAPDYAAIFAEVGYT</sequence>
<dbReference type="EMBL" id="CAUYUJ010017799">
    <property type="protein sequence ID" value="CAK0878014.1"/>
    <property type="molecule type" value="Genomic_DNA"/>
</dbReference>
<organism evidence="1 2">
    <name type="scientific">Prorocentrum cordatum</name>
    <dbReference type="NCBI Taxonomy" id="2364126"/>
    <lineage>
        <taxon>Eukaryota</taxon>
        <taxon>Sar</taxon>
        <taxon>Alveolata</taxon>
        <taxon>Dinophyceae</taxon>
        <taxon>Prorocentrales</taxon>
        <taxon>Prorocentraceae</taxon>
        <taxon>Prorocentrum</taxon>
    </lineage>
</organism>
<reference evidence="1" key="1">
    <citation type="submission" date="2023-10" db="EMBL/GenBank/DDBJ databases">
        <authorList>
            <person name="Chen Y."/>
            <person name="Shah S."/>
            <person name="Dougan E. K."/>
            <person name="Thang M."/>
            <person name="Chan C."/>
        </authorList>
    </citation>
    <scope>NUCLEOTIDE SEQUENCE [LARGE SCALE GENOMIC DNA]</scope>
</reference>
<comment type="caution">
    <text evidence="1">The sequence shown here is derived from an EMBL/GenBank/DDBJ whole genome shotgun (WGS) entry which is preliminary data.</text>
</comment>
<evidence type="ECO:0000313" key="1">
    <source>
        <dbReference type="EMBL" id="CAK0878014.1"/>
    </source>
</evidence>
<proteinExistence type="predicted"/>
<name>A0ABN9VWM6_9DINO</name>
<dbReference type="Proteomes" id="UP001189429">
    <property type="component" value="Unassembled WGS sequence"/>
</dbReference>
<keyword evidence="2" id="KW-1185">Reference proteome</keyword>
<evidence type="ECO:0000313" key="2">
    <source>
        <dbReference type="Proteomes" id="UP001189429"/>
    </source>
</evidence>
<gene>
    <name evidence="1" type="ORF">PCOR1329_LOCUS61902</name>
</gene>